<organism evidence="6 7">
    <name type="scientific">Aspergillus felis</name>
    <dbReference type="NCBI Taxonomy" id="1287682"/>
    <lineage>
        <taxon>Eukaryota</taxon>
        <taxon>Fungi</taxon>
        <taxon>Dikarya</taxon>
        <taxon>Ascomycota</taxon>
        <taxon>Pezizomycotina</taxon>
        <taxon>Eurotiomycetes</taxon>
        <taxon>Eurotiomycetidae</taxon>
        <taxon>Eurotiales</taxon>
        <taxon>Aspergillaceae</taxon>
        <taxon>Aspergillus</taxon>
        <taxon>Aspergillus subgen. Fumigati</taxon>
    </lineage>
</organism>
<dbReference type="OrthoDB" id="366390at2759"/>
<evidence type="ECO:0000256" key="1">
    <source>
        <dbReference type="ARBA" id="ARBA00022737"/>
    </source>
</evidence>
<evidence type="ECO:0000256" key="4">
    <source>
        <dbReference type="SAM" id="MobiDB-lite"/>
    </source>
</evidence>
<dbReference type="InterPro" id="IPR036770">
    <property type="entry name" value="Ankyrin_rpt-contain_sf"/>
</dbReference>
<dbReference type="PANTHER" id="PTHR24123">
    <property type="entry name" value="ANKYRIN REPEAT-CONTAINING"/>
    <property type="match status" value="1"/>
</dbReference>
<dbReference type="InterPro" id="IPR051165">
    <property type="entry name" value="Multifunctional_ANK_Repeat"/>
</dbReference>
<evidence type="ECO:0000256" key="2">
    <source>
        <dbReference type="ARBA" id="ARBA00023043"/>
    </source>
</evidence>
<gene>
    <name evidence="6" type="ORF">CNMCM5623_000994</name>
</gene>
<feature type="repeat" description="ANK" evidence="3">
    <location>
        <begin position="448"/>
        <end position="480"/>
    </location>
</feature>
<feature type="compositionally biased region" description="Polar residues" evidence="4">
    <location>
        <begin position="82"/>
        <end position="94"/>
    </location>
</feature>
<feature type="region of interest" description="Disordered" evidence="4">
    <location>
        <begin position="69"/>
        <end position="95"/>
    </location>
</feature>
<comment type="caution">
    <text evidence="6">The sequence shown here is derived from an EMBL/GenBank/DDBJ whole genome shotgun (WGS) entry which is preliminary data.</text>
</comment>
<feature type="chain" id="PRO_5034949508" evidence="5">
    <location>
        <begin position="26"/>
        <end position="637"/>
    </location>
</feature>
<dbReference type="PANTHER" id="PTHR24123:SF33">
    <property type="entry name" value="PROTEIN HOS4"/>
    <property type="match status" value="1"/>
</dbReference>
<sequence length="637" mass="70160">MYTAFVQKLYLLLLVGLFLTWQVLTHPVHGESHARSLISATLEPSGPAALHVRGGKICGLSCGRVKGGDGESESGGSPRGGNNMQLQPHNNQGNPAAIGAPSLTYALYAEAKGNTNFFVHTGHSRFWEINRSQRQVYSTGVCTGCTVAVVASGRGIYLHHFREESGNSMPFANPESPAFVTHVSGPFDEGIHANSRAFDGQRPYMVVATIPQYRNAVNHLEDIFLRKFNDGIVRIQPYSRRILDNDENDNTPFGKVVVQWLPPPSNGGDHRLIVRVEENVVLDAHYNADDLLNLIQGIPHVAPLLNSEHIQAHDENGHTILYHIVEQGLKHLIKPLTKWIPQSSIPNNEGWTPLHQAVRNGDEPMIKALVYAGSDILAKDNRGKTALHLACDEDAVSIVQILLDHGADPSAVDCEGRTPLHEGFGRNTVILQKLIKAGADLNPRRMPLGLTPLYYEAWLGREDAVRILLEAGADPSIQTETGETILQRAIKGSHTKVVRLLLDAGVDVNVRDFRYGVNAILTAASWGADDCIRLLQRAGADVFAVDHRGCNGLHLAAMAGKLSTVQLLLKEGFDSSAEDDRGYTPLRHAVEGKERHSGLNDRDYEAVIRILEDVHKSPFLRLLHRIRQMLLYKKELK</sequence>
<keyword evidence="2 3" id="KW-0040">ANK repeat</keyword>
<dbReference type="Pfam" id="PF12796">
    <property type="entry name" value="Ank_2"/>
    <property type="match status" value="2"/>
</dbReference>
<reference evidence="6" key="1">
    <citation type="submission" date="2020-06" db="EMBL/GenBank/DDBJ databases">
        <title>Draft genome sequences of strains closely related to Aspergillus parafelis and Aspergillus hiratsukae.</title>
        <authorList>
            <person name="Dos Santos R.A.C."/>
            <person name="Rivero-Menendez O."/>
            <person name="Steenwyk J.L."/>
            <person name="Mead M.E."/>
            <person name="Goldman G.H."/>
            <person name="Alastruey-Izquierdo A."/>
            <person name="Rokas A."/>
        </authorList>
    </citation>
    <scope>NUCLEOTIDE SEQUENCE</scope>
    <source>
        <strain evidence="6">CNM-CM5623</strain>
    </source>
</reference>
<evidence type="ECO:0000256" key="3">
    <source>
        <dbReference type="PROSITE-ProRule" id="PRU00023"/>
    </source>
</evidence>
<feature type="repeat" description="ANK" evidence="3">
    <location>
        <begin position="481"/>
        <end position="513"/>
    </location>
</feature>
<dbReference type="InterPro" id="IPR002110">
    <property type="entry name" value="Ankyrin_rpt"/>
</dbReference>
<dbReference type="AlphaFoldDB" id="A0A8H6Q610"/>
<dbReference type="PROSITE" id="PS50297">
    <property type="entry name" value="ANK_REP_REGION"/>
    <property type="match status" value="5"/>
</dbReference>
<dbReference type="SMART" id="SM00248">
    <property type="entry name" value="ANK"/>
    <property type="match status" value="8"/>
</dbReference>
<feature type="signal peptide" evidence="5">
    <location>
        <begin position="1"/>
        <end position="25"/>
    </location>
</feature>
<dbReference type="Gene3D" id="1.25.40.20">
    <property type="entry name" value="Ankyrin repeat-containing domain"/>
    <property type="match status" value="3"/>
</dbReference>
<dbReference type="SUPFAM" id="SSF48403">
    <property type="entry name" value="Ankyrin repeat"/>
    <property type="match status" value="1"/>
</dbReference>
<keyword evidence="1" id="KW-0677">Repeat</keyword>
<evidence type="ECO:0000256" key="5">
    <source>
        <dbReference type="SAM" id="SignalP"/>
    </source>
</evidence>
<dbReference type="Proteomes" id="UP000654922">
    <property type="component" value="Unassembled WGS sequence"/>
</dbReference>
<dbReference type="PRINTS" id="PR01415">
    <property type="entry name" value="ANKYRIN"/>
</dbReference>
<feature type="repeat" description="ANK" evidence="3">
    <location>
        <begin position="382"/>
        <end position="414"/>
    </location>
</feature>
<evidence type="ECO:0000313" key="6">
    <source>
        <dbReference type="EMBL" id="KAF7167806.1"/>
    </source>
</evidence>
<dbReference type="Pfam" id="PF00023">
    <property type="entry name" value="Ank"/>
    <property type="match status" value="1"/>
</dbReference>
<evidence type="ECO:0000313" key="7">
    <source>
        <dbReference type="Proteomes" id="UP000654922"/>
    </source>
</evidence>
<keyword evidence="5" id="KW-0732">Signal</keyword>
<proteinExistence type="predicted"/>
<feature type="repeat" description="ANK" evidence="3">
    <location>
        <begin position="349"/>
        <end position="381"/>
    </location>
</feature>
<name>A0A8H6Q610_9EURO</name>
<protein>
    <submittedName>
        <fullName evidence="6">Uncharacterized protein</fullName>
    </submittedName>
</protein>
<accession>A0A8H6Q610</accession>
<dbReference type="EMBL" id="JACBAE010001279">
    <property type="protein sequence ID" value="KAF7167806.1"/>
    <property type="molecule type" value="Genomic_DNA"/>
</dbReference>
<dbReference type="Pfam" id="PF13606">
    <property type="entry name" value="Ank_3"/>
    <property type="match status" value="1"/>
</dbReference>
<feature type="repeat" description="ANK" evidence="3">
    <location>
        <begin position="548"/>
        <end position="580"/>
    </location>
</feature>
<dbReference type="PROSITE" id="PS50088">
    <property type="entry name" value="ANK_REPEAT"/>
    <property type="match status" value="5"/>
</dbReference>